<keyword evidence="3" id="KW-1185">Reference proteome</keyword>
<keyword evidence="1" id="KW-0802">TPR repeat</keyword>
<evidence type="ECO:0008006" key="4">
    <source>
        <dbReference type="Google" id="ProtNLM"/>
    </source>
</evidence>
<evidence type="ECO:0000256" key="1">
    <source>
        <dbReference type="PROSITE-ProRule" id="PRU00339"/>
    </source>
</evidence>
<dbReference type="Gene3D" id="1.25.40.10">
    <property type="entry name" value="Tetratricopeptide repeat domain"/>
    <property type="match status" value="1"/>
</dbReference>
<evidence type="ECO:0000313" key="3">
    <source>
        <dbReference type="Proteomes" id="UP000655287"/>
    </source>
</evidence>
<dbReference type="Pfam" id="PF14559">
    <property type="entry name" value="TPR_19"/>
    <property type="match status" value="1"/>
</dbReference>
<dbReference type="PROSITE" id="PS50005">
    <property type="entry name" value="TPR"/>
    <property type="match status" value="1"/>
</dbReference>
<dbReference type="InterPro" id="IPR011990">
    <property type="entry name" value="TPR-like_helical_dom_sf"/>
</dbReference>
<dbReference type="AlphaFoldDB" id="A0A919R187"/>
<evidence type="ECO:0000313" key="2">
    <source>
        <dbReference type="EMBL" id="GII77138.1"/>
    </source>
</evidence>
<dbReference type="RefSeq" id="WP_203983896.1">
    <property type="nucleotide sequence ID" value="NZ_BOOU01000032.1"/>
</dbReference>
<accession>A0A919R187</accession>
<dbReference type="SUPFAM" id="SSF48452">
    <property type="entry name" value="TPR-like"/>
    <property type="match status" value="1"/>
</dbReference>
<dbReference type="Pfam" id="PF13650">
    <property type="entry name" value="Asp_protease_2"/>
    <property type="match status" value="1"/>
</dbReference>
<dbReference type="InterPro" id="IPR021109">
    <property type="entry name" value="Peptidase_aspartic_dom_sf"/>
</dbReference>
<organism evidence="2 3">
    <name type="scientific">Sphaerisporangium rufum</name>
    <dbReference type="NCBI Taxonomy" id="1381558"/>
    <lineage>
        <taxon>Bacteria</taxon>
        <taxon>Bacillati</taxon>
        <taxon>Actinomycetota</taxon>
        <taxon>Actinomycetes</taxon>
        <taxon>Streptosporangiales</taxon>
        <taxon>Streptosporangiaceae</taxon>
        <taxon>Sphaerisporangium</taxon>
    </lineage>
</organism>
<dbReference type="PROSITE" id="PS51318">
    <property type="entry name" value="TAT"/>
    <property type="match status" value="1"/>
</dbReference>
<gene>
    <name evidence="2" type="ORF">Sru01_21200</name>
</gene>
<feature type="repeat" description="TPR" evidence="1">
    <location>
        <begin position="35"/>
        <end position="68"/>
    </location>
</feature>
<proteinExistence type="predicted"/>
<reference evidence="2" key="1">
    <citation type="submission" date="2021-01" db="EMBL/GenBank/DDBJ databases">
        <title>Whole genome shotgun sequence of Sphaerisporangium rufum NBRC 109079.</title>
        <authorList>
            <person name="Komaki H."/>
            <person name="Tamura T."/>
        </authorList>
    </citation>
    <scope>NUCLEOTIDE SEQUENCE</scope>
    <source>
        <strain evidence="2">NBRC 109079</strain>
    </source>
</reference>
<name>A0A919R187_9ACTN</name>
<dbReference type="InterPro" id="IPR006311">
    <property type="entry name" value="TAT_signal"/>
</dbReference>
<dbReference type="EMBL" id="BOOU01000032">
    <property type="protein sequence ID" value="GII77138.1"/>
    <property type="molecule type" value="Genomic_DNA"/>
</dbReference>
<dbReference type="InterPro" id="IPR019734">
    <property type="entry name" value="TPR_rpt"/>
</dbReference>
<protein>
    <recommendedName>
        <fullName evidence="4">Tetratricopeptide repeat protein</fullName>
    </recommendedName>
</protein>
<dbReference type="Proteomes" id="UP000655287">
    <property type="component" value="Unassembled WGS sequence"/>
</dbReference>
<dbReference type="Gene3D" id="2.40.70.10">
    <property type="entry name" value="Acid Proteases"/>
    <property type="match status" value="1"/>
</dbReference>
<sequence>MARYGEWDRRSLLRGAAVLAGTAAAAPLLGGPARAQAGDGDADALFKAGRFEEAGRAYEEILKTDPRNLNAARQRGYVALLSNRFPDAQKYLQMALALAPDDKAANRLLADCYIRQDRLAQSAPHWQVAGEESWAKWFGAVRGEAYQIGGDLARVPWVQMDPIPVVEGSLNGGPPKRFAFYTHAPWLGMSATAAKELGLRAVAEDKIEYQGGTTWLYYGVLESFRLGGVELRNIPVEWSDSDTESDVPTQTEDGILGTWIFYHFLSTFDYAGRSLVLRRRTPETASKVRADALKAGAEPLPLWLAREHLLHTRGAIADSGPQVVSLGIGGTSEQLASMPAETARRLHIRTDYDRPREAFAGGQGVVSYPCYPKEIRLGNAVVRDGYCYADDRPAGSPFGFDVLGDFPHAFFKPYNVTLDFTDMNMYIARGKAT</sequence>
<comment type="caution">
    <text evidence="2">The sequence shown here is derived from an EMBL/GenBank/DDBJ whole genome shotgun (WGS) entry which is preliminary data.</text>
</comment>